<organism evidence="13 14">
    <name type="scientific">Endocarpon pusillum (strain Z07020 / HMAS-L-300199)</name>
    <name type="common">Lichen-forming fungus</name>
    <dbReference type="NCBI Taxonomy" id="1263415"/>
    <lineage>
        <taxon>Eukaryota</taxon>
        <taxon>Fungi</taxon>
        <taxon>Dikarya</taxon>
        <taxon>Ascomycota</taxon>
        <taxon>Pezizomycotina</taxon>
        <taxon>Eurotiomycetes</taxon>
        <taxon>Chaetothyriomycetidae</taxon>
        <taxon>Verrucariales</taxon>
        <taxon>Verrucariaceae</taxon>
        <taxon>Endocarpon</taxon>
    </lineage>
</organism>
<evidence type="ECO:0000256" key="9">
    <source>
        <dbReference type="ARBA" id="ARBA00023136"/>
    </source>
</evidence>
<keyword evidence="14" id="KW-1185">Reference proteome</keyword>
<evidence type="ECO:0000313" key="14">
    <source>
        <dbReference type="Proteomes" id="UP000019373"/>
    </source>
</evidence>
<evidence type="ECO:0000256" key="4">
    <source>
        <dbReference type="ARBA" id="ARBA00022692"/>
    </source>
</evidence>
<evidence type="ECO:0000256" key="2">
    <source>
        <dbReference type="ARBA" id="ARBA00010867"/>
    </source>
</evidence>
<keyword evidence="9 11" id="KW-0472">Membrane</keyword>
<dbReference type="EMBL" id="KE720866">
    <property type="protein sequence ID" value="ERF74821.1"/>
    <property type="molecule type" value="Genomic_DNA"/>
</dbReference>
<dbReference type="GeneID" id="19238251"/>
<feature type="compositionally biased region" description="Low complexity" evidence="12">
    <location>
        <begin position="39"/>
        <end position="53"/>
    </location>
</feature>
<dbReference type="FunFam" id="3.10.450.320:FF:000002">
    <property type="entry name" value="Mitochondrial import inner membrane translocase subunit tim21"/>
    <property type="match status" value="1"/>
</dbReference>
<dbReference type="Pfam" id="PF08294">
    <property type="entry name" value="TIM21"/>
    <property type="match status" value="1"/>
</dbReference>
<evidence type="ECO:0000256" key="5">
    <source>
        <dbReference type="ARBA" id="ARBA00022792"/>
    </source>
</evidence>
<evidence type="ECO:0000256" key="11">
    <source>
        <dbReference type="RuleBase" id="RU367142"/>
    </source>
</evidence>
<dbReference type="RefSeq" id="XP_007787825.1">
    <property type="nucleotide sequence ID" value="XM_007789635.1"/>
</dbReference>
<dbReference type="Proteomes" id="UP000019373">
    <property type="component" value="Unassembled WGS sequence"/>
</dbReference>
<dbReference type="PANTHER" id="PTHR13032:SF6">
    <property type="entry name" value="MITOCHONDRIAL IMPORT INNER MEMBRANE TRANSLOCASE SUBUNIT TIM21"/>
    <property type="match status" value="1"/>
</dbReference>
<comment type="subcellular location">
    <subcellularLocation>
        <location evidence="1 11">Mitochondrion inner membrane</location>
        <topology evidence="1 11">Single-pass membrane protein</topology>
    </subcellularLocation>
</comment>
<dbReference type="PANTHER" id="PTHR13032">
    <property type="entry name" value="MITOCHONDRIAL IMPORT INNER MEMBRANE TRANSLOCASE SUBUNIT TIM21"/>
    <property type="match status" value="1"/>
</dbReference>
<keyword evidence="8 11" id="KW-0496">Mitochondrion</keyword>
<keyword evidence="11" id="KW-0813">Transport</keyword>
<accession>U1GS52</accession>
<feature type="region of interest" description="Disordered" evidence="12">
    <location>
        <begin position="25"/>
        <end position="60"/>
    </location>
</feature>
<dbReference type="InterPro" id="IPR038552">
    <property type="entry name" value="Tim21_IMS_sf"/>
</dbReference>
<dbReference type="OMA" id="HFHVEGP"/>
<evidence type="ECO:0000256" key="12">
    <source>
        <dbReference type="SAM" id="MobiDB-lite"/>
    </source>
</evidence>
<dbReference type="GO" id="GO:0005744">
    <property type="term" value="C:TIM23 mitochondrial import inner membrane translocase complex"/>
    <property type="evidence" value="ECO:0007669"/>
    <property type="project" value="UniProtKB-UniRule"/>
</dbReference>
<dbReference type="OrthoDB" id="436405at2759"/>
<dbReference type="HOGENOM" id="CLU_089407_0_0_1"/>
<protein>
    <recommendedName>
        <fullName evidence="3 11">Mitochondrial import inner membrane translocase subunit Tim21</fullName>
    </recommendedName>
</protein>
<comment type="function">
    <text evidence="10">Essential component of the TIM23 complex, a complex that mediates the translocation of transit peptide-containing proteins across the mitochondrial inner membrane. Required to keep the TOM and the TIM23 complexes in close contact. At some point, it is released from the TOM23 complex to allow protein translocation into the mitochondrial matrix.</text>
</comment>
<name>U1GS52_ENDPU</name>
<dbReference type="InterPro" id="IPR013261">
    <property type="entry name" value="Tim21"/>
</dbReference>
<dbReference type="eggNOG" id="KOG4836">
    <property type="taxonomic scope" value="Eukaryota"/>
</dbReference>
<feature type="transmembrane region" description="Helical" evidence="11">
    <location>
        <begin position="85"/>
        <end position="106"/>
    </location>
</feature>
<dbReference type="GO" id="GO:0030150">
    <property type="term" value="P:protein import into mitochondrial matrix"/>
    <property type="evidence" value="ECO:0007669"/>
    <property type="project" value="UniProtKB-UniRule"/>
</dbReference>
<keyword evidence="5 11" id="KW-0999">Mitochondrion inner membrane</keyword>
<comment type="similarity">
    <text evidence="2 11">Belongs to the TIM21 family.</text>
</comment>
<keyword evidence="4 11" id="KW-0812">Transmembrane</keyword>
<dbReference type="Gene3D" id="3.10.450.320">
    <property type="entry name" value="Mitochondrial import inner membrane translocase subunit Tim21"/>
    <property type="match status" value="1"/>
</dbReference>
<keyword evidence="11" id="KW-0811">Translocation</keyword>
<evidence type="ECO:0000313" key="13">
    <source>
        <dbReference type="EMBL" id="ERF74821.1"/>
    </source>
</evidence>
<evidence type="ECO:0000256" key="7">
    <source>
        <dbReference type="ARBA" id="ARBA00022989"/>
    </source>
</evidence>
<proteinExistence type="inferred from homology"/>
<evidence type="ECO:0000256" key="10">
    <source>
        <dbReference type="ARBA" id="ARBA00060204"/>
    </source>
</evidence>
<reference evidence="14" key="1">
    <citation type="journal article" date="2014" name="BMC Genomics">
        <title>Genome characteristics reveal the impact of lichenization on lichen-forming fungus Endocarpon pusillum Hedwig (Verrucariales, Ascomycota).</title>
        <authorList>
            <person name="Wang Y.-Y."/>
            <person name="Liu B."/>
            <person name="Zhang X.-Y."/>
            <person name="Zhou Q.-M."/>
            <person name="Zhang T."/>
            <person name="Li H."/>
            <person name="Yu Y.-F."/>
            <person name="Zhang X.-L."/>
            <person name="Hao X.-Y."/>
            <person name="Wang M."/>
            <person name="Wang L."/>
            <person name="Wei J.-C."/>
        </authorList>
    </citation>
    <scope>NUCLEOTIDE SEQUENCE [LARGE SCALE GENOMIC DNA]</scope>
    <source>
        <strain evidence="14">Z07020 / HMAS-L-300199</strain>
    </source>
</reference>
<evidence type="ECO:0000256" key="6">
    <source>
        <dbReference type="ARBA" id="ARBA00022946"/>
    </source>
</evidence>
<sequence>MAAVARAFQLACRARLKTLVQITPTAQSSTKTAHRGYATQSSPGASTSSSTNTPRRAVTVTTDDGRYKWSDLSTREKAARSTQQSFNLALVVAGAVGTLTVIYFLYQELFAADSKTRQFNHAVDRVKADSRCTELLGPAKEIRAYGEPTSNKWARARPLAHSVEVDKLGVTHFKMHFHVEGPKDAGVVSLHMTKGKGDEDLQYKYLSLNVKGHPTVYLENADEKSPKKAVAKMFGVQWRES</sequence>
<comment type="subunit">
    <text evidence="11">Component of the TIM23 complex.</text>
</comment>
<evidence type="ECO:0000256" key="3">
    <source>
        <dbReference type="ARBA" id="ARBA00020726"/>
    </source>
</evidence>
<evidence type="ECO:0000256" key="8">
    <source>
        <dbReference type="ARBA" id="ARBA00023128"/>
    </source>
</evidence>
<keyword evidence="11" id="KW-0653">Protein transport</keyword>
<keyword evidence="6" id="KW-0809">Transit peptide</keyword>
<gene>
    <name evidence="13" type="ORF">EPUS_03205</name>
</gene>
<dbReference type="AlphaFoldDB" id="U1GS52"/>
<keyword evidence="7 11" id="KW-1133">Transmembrane helix</keyword>
<evidence type="ECO:0000256" key="1">
    <source>
        <dbReference type="ARBA" id="ARBA00004434"/>
    </source>
</evidence>